<keyword evidence="3" id="KW-0540">Nuclease</keyword>
<gene>
    <name evidence="7" type="ORF">METZ01_LOCUS417228</name>
</gene>
<keyword evidence="2" id="KW-0819">tRNA processing</keyword>
<dbReference type="PANTHER" id="PTHR33992">
    <property type="entry name" value="RIBONUCLEASE P PROTEIN COMPONENT"/>
    <property type="match status" value="1"/>
</dbReference>
<evidence type="ECO:0000256" key="3">
    <source>
        <dbReference type="ARBA" id="ARBA00022722"/>
    </source>
</evidence>
<dbReference type="AlphaFoldDB" id="A0A382X0I4"/>
<keyword evidence="5" id="KW-0378">Hydrolase</keyword>
<dbReference type="InterPro" id="IPR020539">
    <property type="entry name" value="RNase_P_CS"/>
</dbReference>
<evidence type="ECO:0000313" key="7">
    <source>
        <dbReference type="EMBL" id="SVD64374.1"/>
    </source>
</evidence>
<dbReference type="NCBIfam" id="TIGR00188">
    <property type="entry name" value="rnpA"/>
    <property type="match status" value="1"/>
</dbReference>
<evidence type="ECO:0000256" key="2">
    <source>
        <dbReference type="ARBA" id="ARBA00022694"/>
    </source>
</evidence>
<dbReference type="GO" id="GO:0000049">
    <property type="term" value="F:tRNA binding"/>
    <property type="evidence" value="ECO:0007669"/>
    <property type="project" value="InterPro"/>
</dbReference>
<proteinExistence type="predicted"/>
<dbReference type="GO" id="GO:0030677">
    <property type="term" value="C:ribonuclease P complex"/>
    <property type="evidence" value="ECO:0007669"/>
    <property type="project" value="TreeGrafter"/>
</dbReference>
<dbReference type="EMBL" id="UINC01163848">
    <property type="protein sequence ID" value="SVD64374.1"/>
    <property type="molecule type" value="Genomic_DNA"/>
</dbReference>
<reference evidence="7" key="1">
    <citation type="submission" date="2018-05" db="EMBL/GenBank/DDBJ databases">
        <authorList>
            <person name="Lanie J.A."/>
            <person name="Ng W.-L."/>
            <person name="Kazmierczak K.M."/>
            <person name="Andrzejewski T.M."/>
            <person name="Davidsen T.M."/>
            <person name="Wayne K.J."/>
            <person name="Tettelin H."/>
            <person name="Glass J.I."/>
            <person name="Rusch D."/>
            <person name="Podicherti R."/>
            <person name="Tsui H.-C.T."/>
            <person name="Winkler M.E."/>
        </authorList>
    </citation>
    <scope>NUCLEOTIDE SEQUENCE</scope>
</reference>
<evidence type="ECO:0000256" key="5">
    <source>
        <dbReference type="ARBA" id="ARBA00022801"/>
    </source>
</evidence>
<comment type="function">
    <text evidence="1">RNaseP catalyzes the removal of the 5'-leader sequence from pre-tRNA to produce the mature 5'-terminus. It can also cleave other RNA substrates such as 4.5S RNA. The protein component plays an auxiliary but essential role in vivo by binding to the 5'-leader sequence and broadening the substrate specificity of the ribozyme.</text>
</comment>
<dbReference type="GO" id="GO:0042781">
    <property type="term" value="F:3'-tRNA processing endoribonuclease activity"/>
    <property type="evidence" value="ECO:0007669"/>
    <property type="project" value="TreeGrafter"/>
</dbReference>
<dbReference type="PANTHER" id="PTHR33992:SF1">
    <property type="entry name" value="RIBONUCLEASE P PROTEIN COMPONENT"/>
    <property type="match status" value="1"/>
</dbReference>
<organism evidence="7">
    <name type="scientific">marine metagenome</name>
    <dbReference type="NCBI Taxonomy" id="408172"/>
    <lineage>
        <taxon>unclassified sequences</taxon>
        <taxon>metagenomes</taxon>
        <taxon>ecological metagenomes</taxon>
    </lineage>
</organism>
<name>A0A382X0I4_9ZZZZ</name>
<keyword evidence="4" id="KW-0255">Endonuclease</keyword>
<dbReference type="InterPro" id="IPR020568">
    <property type="entry name" value="Ribosomal_Su5_D2-typ_SF"/>
</dbReference>
<evidence type="ECO:0000256" key="1">
    <source>
        <dbReference type="ARBA" id="ARBA00002663"/>
    </source>
</evidence>
<dbReference type="SUPFAM" id="SSF54211">
    <property type="entry name" value="Ribosomal protein S5 domain 2-like"/>
    <property type="match status" value="1"/>
</dbReference>
<sequence>VGFSVSKRVGNAVTRNKIKRKLREIIRNEDLPGGWDIVFIARKKCSISNYMTLSHSVKSLFSLAKLNDPQNYKEPNA</sequence>
<accession>A0A382X0I4</accession>
<dbReference type="GO" id="GO:0004526">
    <property type="term" value="F:ribonuclease P activity"/>
    <property type="evidence" value="ECO:0007669"/>
    <property type="project" value="InterPro"/>
</dbReference>
<keyword evidence="6" id="KW-0694">RNA-binding</keyword>
<dbReference type="Gene3D" id="3.30.230.10">
    <property type="match status" value="1"/>
</dbReference>
<dbReference type="InterPro" id="IPR000100">
    <property type="entry name" value="RNase_P"/>
</dbReference>
<dbReference type="Pfam" id="PF00825">
    <property type="entry name" value="Ribonuclease_P"/>
    <property type="match status" value="1"/>
</dbReference>
<dbReference type="InterPro" id="IPR014721">
    <property type="entry name" value="Ribsml_uS5_D2-typ_fold_subgr"/>
</dbReference>
<evidence type="ECO:0000256" key="6">
    <source>
        <dbReference type="ARBA" id="ARBA00022884"/>
    </source>
</evidence>
<protein>
    <submittedName>
        <fullName evidence="7">Uncharacterized protein</fullName>
    </submittedName>
</protein>
<dbReference type="PROSITE" id="PS00648">
    <property type="entry name" value="RIBONUCLEASE_P"/>
    <property type="match status" value="1"/>
</dbReference>
<feature type="non-terminal residue" evidence="7">
    <location>
        <position position="1"/>
    </location>
</feature>
<evidence type="ECO:0000256" key="4">
    <source>
        <dbReference type="ARBA" id="ARBA00022759"/>
    </source>
</evidence>